<dbReference type="HOGENOM" id="CLU_1349950_0_0_1"/>
<proteinExistence type="predicted"/>
<dbReference type="Pfam" id="PF07735">
    <property type="entry name" value="FBA_2"/>
    <property type="match status" value="1"/>
</dbReference>
<gene>
    <name evidence="2" type="ORF">CAEBREN_09001</name>
</gene>
<dbReference type="InterPro" id="IPR012885">
    <property type="entry name" value="F-box_Sdz-33"/>
</dbReference>
<organism evidence="3">
    <name type="scientific">Caenorhabditis brenneri</name>
    <name type="common">Nematode worm</name>
    <dbReference type="NCBI Taxonomy" id="135651"/>
    <lineage>
        <taxon>Eukaryota</taxon>
        <taxon>Metazoa</taxon>
        <taxon>Ecdysozoa</taxon>
        <taxon>Nematoda</taxon>
        <taxon>Chromadorea</taxon>
        <taxon>Rhabditida</taxon>
        <taxon>Rhabditina</taxon>
        <taxon>Rhabditomorpha</taxon>
        <taxon>Rhabditoidea</taxon>
        <taxon>Rhabditidae</taxon>
        <taxon>Peloderinae</taxon>
        <taxon>Caenorhabditis</taxon>
    </lineage>
</organism>
<dbReference type="Proteomes" id="UP000008068">
    <property type="component" value="Unassembled WGS sequence"/>
</dbReference>
<evidence type="ECO:0000313" key="2">
    <source>
        <dbReference type="EMBL" id="EGT31484.1"/>
    </source>
</evidence>
<evidence type="ECO:0000259" key="1">
    <source>
        <dbReference type="Pfam" id="PF07735"/>
    </source>
</evidence>
<dbReference type="EMBL" id="GL379886">
    <property type="protein sequence ID" value="EGT31484.1"/>
    <property type="molecule type" value="Genomic_DNA"/>
</dbReference>
<reference evidence="3" key="1">
    <citation type="submission" date="2011-07" db="EMBL/GenBank/DDBJ databases">
        <authorList>
            <consortium name="Caenorhabditis brenneri Sequencing and Analysis Consortium"/>
            <person name="Wilson R.K."/>
        </authorList>
    </citation>
    <scope>NUCLEOTIDE SEQUENCE [LARGE SCALE GENOMIC DNA]</scope>
    <source>
        <strain evidence="3">PB2801</strain>
    </source>
</reference>
<dbReference type="AlphaFoldDB" id="G0NHU3"/>
<name>G0NHU3_CAEBE</name>
<sequence>MSKLLLDILSVKKYIFSNEMPLRNFDVFDNFIWRTTQKFHSIYLSTGETKHTREKFKFLFETIQTENLITDIKIGEPDFSTYIPLRRYDSLFLKECNWLSIDNLLEAKAKDIDVKFVTPVSPDDAIKILKTWIEGTKLKEMTLMEVGPLSSKENVMKQADMLGGVSRCNDPKAFENRRQMKRVTDGKIAVFHIVFNRLTIRIL</sequence>
<accession>G0NHU3</accession>
<dbReference type="InParanoid" id="G0NHU3"/>
<evidence type="ECO:0000313" key="3">
    <source>
        <dbReference type="Proteomes" id="UP000008068"/>
    </source>
</evidence>
<protein>
    <recommendedName>
        <fullName evidence="1">Sdz-33 F-box domain-containing protein</fullName>
    </recommendedName>
</protein>
<feature type="domain" description="Sdz-33 F-box" evidence="1">
    <location>
        <begin position="87"/>
        <end position="142"/>
    </location>
</feature>
<keyword evidence="3" id="KW-1185">Reference proteome</keyword>